<keyword evidence="5 6" id="KW-0472">Membrane</keyword>
<sequence>MMSVSPIVQATLQAVVINAGSNVLAQGIKAYRADIPFEFDLQALIQFTACAIITTPLNYVWQTNLEASFPGTSSKPEPTHNEKPDTTKPEKFEKPSRSTLNVGNTITKVVIDQTIGGTWNTVLFLFTMGLLRGQHYGDVLGQIREEFWPIMSAGFKLWPFVSILNFTVVPVEQRLLVGSLFGVVWAVYLSLMSG</sequence>
<dbReference type="EMBL" id="JAPWDQ010000005">
    <property type="protein sequence ID" value="KAJ5484899.1"/>
    <property type="molecule type" value="Genomic_DNA"/>
</dbReference>
<dbReference type="AlphaFoldDB" id="A0A9W9X5T4"/>
<dbReference type="Proteomes" id="UP001148312">
    <property type="component" value="Unassembled WGS sequence"/>
</dbReference>
<evidence type="ECO:0008006" key="10">
    <source>
        <dbReference type="Google" id="ProtNLM"/>
    </source>
</evidence>
<feature type="transmembrane region" description="Helical" evidence="6">
    <location>
        <begin position="175"/>
        <end position="191"/>
    </location>
</feature>
<keyword evidence="3 6" id="KW-0812">Transmembrane</keyword>
<evidence type="ECO:0000256" key="6">
    <source>
        <dbReference type="RuleBase" id="RU363053"/>
    </source>
</evidence>
<reference evidence="8" key="2">
    <citation type="journal article" date="2023" name="IMA Fungus">
        <title>Comparative genomic study of the Penicillium genus elucidates a diverse pangenome and 15 lateral gene transfer events.</title>
        <authorList>
            <person name="Petersen C."/>
            <person name="Sorensen T."/>
            <person name="Nielsen M.R."/>
            <person name="Sondergaard T.E."/>
            <person name="Sorensen J.L."/>
            <person name="Fitzpatrick D.A."/>
            <person name="Frisvad J.C."/>
            <person name="Nielsen K.L."/>
        </authorList>
    </citation>
    <scope>NUCLEOTIDE SEQUENCE</scope>
    <source>
        <strain evidence="8">IBT 30728</strain>
    </source>
</reference>
<dbReference type="Pfam" id="PF04117">
    <property type="entry name" value="Mpv17_PMP22"/>
    <property type="match status" value="1"/>
</dbReference>
<evidence type="ECO:0000256" key="1">
    <source>
        <dbReference type="ARBA" id="ARBA00004141"/>
    </source>
</evidence>
<feature type="transmembrane region" description="Helical" evidence="6">
    <location>
        <begin position="147"/>
        <end position="169"/>
    </location>
</feature>
<evidence type="ECO:0000256" key="4">
    <source>
        <dbReference type="ARBA" id="ARBA00022989"/>
    </source>
</evidence>
<gene>
    <name evidence="8" type="ORF">N7539_004887</name>
</gene>
<protein>
    <recommendedName>
        <fullName evidence="10">Integral membrane protein, Mpv17/PMP22 family</fullName>
    </recommendedName>
</protein>
<comment type="similarity">
    <text evidence="2 6">Belongs to the peroxisomal membrane protein PXMP2/4 family.</text>
</comment>
<name>A0A9W9X5T4_9EURO</name>
<keyword evidence="4 6" id="KW-1133">Transmembrane helix</keyword>
<keyword evidence="9" id="KW-1185">Reference proteome</keyword>
<evidence type="ECO:0000313" key="9">
    <source>
        <dbReference type="Proteomes" id="UP001148312"/>
    </source>
</evidence>
<proteinExistence type="inferred from homology"/>
<feature type="region of interest" description="Disordered" evidence="7">
    <location>
        <begin position="70"/>
        <end position="98"/>
    </location>
</feature>
<organism evidence="8 9">
    <name type="scientific">Penicillium diatomitis</name>
    <dbReference type="NCBI Taxonomy" id="2819901"/>
    <lineage>
        <taxon>Eukaryota</taxon>
        <taxon>Fungi</taxon>
        <taxon>Dikarya</taxon>
        <taxon>Ascomycota</taxon>
        <taxon>Pezizomycotina</taxon>
        <taxon>Eurotiomycetes</taxon>
        <taxon>Eurotiomycetidae</taxon>
        <taxon>Eurotiales</taxon>
        <taxon>Aspergillaceae</taxon>
        <taxon>Penicillium</taxon>
    </lineage>
</organism>
<feature type="compositionally biased region" description="Basic and acidic residues" evidence="7">
    <location>
        <begin position="77"/>
        <end position="96"/>
    </location>
</feature>
<dbReference type="InterPro" id="IPR007248">
    <property type="entry name" value="Mpv17_PMP22"/>
</dbReference>
<dbReference type="GeneID" id="81624738"/>
<evidence type="ECO:0000256" key="7">
    <source>
        <dbReference type="SAM" id="MobiDB-lite"/>
    </source>
</evidence>
<dbReference type="PANTHER" id="PTHR11266:SF80">
    <property type="entry name" value="PEROXISOMAL MEMBRANE PROTEIN 2"/>
    <property type="match status" value="1"/>
</dbReference>
<dbReference type="RefSeq" id="XP_056789683.1">
    <property type="nucleotide sequence ID" value="XM_056934489.1"/>
</dbReference>
<reference evidence="8" key="1">
    <citation type="submission" date="2022-12" db="EMBL/GenBank/DDBJ databases">
        <authorList>
            <person name="Petersen C."/>
        </authorList>
    </citation>
    <scope>NUCLEOTIDE SEQUENCE</scope>
    <source>
        <strain evidence="8">IBT 30728</strain>
    </source>
</reference>
<accession>A0A9W9X5T4</accession>
<evidence type="ECO:0000256" key="5">
    <source>
        <dbReference type="ARBA" id="ARBA00023136"/>
    </source>
</evidence>
<comment type="subcellular location">
    <subcellularLocation>
        <location evidence="1">Membrane</location>
        <topology evidence="1">Multi-pass membrane protein</topology>
    </subcellularLocation>
</comment>
<evidence type="ECO:0000256" key="2">
    <source>
        <dbReference type="ARBA" id="ARBA00006824"/>
    </source>
</evidence>
<evidence type="ECO:0000313" key="8">
    <source>
        <dbReference type="EMBL" id="KAJ5484899.1"/>
    </source>
</evidence>
<comment type="caution">
    <text evidence="8">The sequence shown here is derived from an EMBL/GenBank/DDBJ whole genome shotgun (WGS) entry which is preliminary data.</text>
</comment>
<dbReference type="GO" id="GO:0005778">
    <property type="term" value="C:peroxisomal membrane"/>
    <property type="evidence" value="ECO:0007669"/>
    <property type="project" value="TreeGrafter"/>
</dbReference>
<dbReference type="PANTHER" id="PTHR11266">
    <property type="entry name" value="PEROXISOMAL MEMBRANE PROTEIN 2, PXMP2 MPV17"/>
    <property type="match status" value="1"/>
</dbReference>
<evidence type="ECO:0000256" key="3">
    <source>
        <dbReference type="ARBA" id="ARBA00022692"/>
    </source>
</evidence>